<keyword evidence="7" id="KW-0604">Photosystem II</keyword>
<comment type="subcellular location">
    <subcellularLocation>
        <location evidence="12">Plastid</location>
        <location evidence="12">Chloroplast thylakoid</location>
    </subcellularLocation>
</comment>
<dbReference type="Gramene" id="Pp3c11_12080V3.3">
    <property type="protein sequence ID" value="Pp3c11_12080V3.3"/>
    <property type="gene ID" value="Pp3c11_12080"/>
</dbReference>
<gene>
    <name evidence="15" type="primary">LOC112288622</name>
    <name evidence="14" type="ORF">PHYPA_014933</name>
</gene>
<comment type="function">
    <text evidence="1">May be involved in the regulation of photosystem II.</text>
</comment>
<dbReference type="EnsemblPlants" id="Pp3c11_12080V3.3">
    <property type="protein sequence ID" value="Pp3c11_12080V3.3"/>
    <property type="gene ID" value="Pp3c11_12080"/>
</dbReference>
<keyword evidence="6" id="KW-0793">Thylakoid</keyword>
<dbReference type="OMA" id="QTHEDDN"/>
<dbReference type="EnsemblPlants" id="Pp3c11_12080V3.1">
    <property type="protein sequence ID" value="Pp3c11_12080V3.1"/>
    <property type="gene ID" value="Pp3c11_12080"/>
</dbReference>
<dbReference type="GO" id="GO:0005509">
    <property type="term" value="F:calcium ion binding"/>
    <property type="evidence" value="ECO:0007669"/>
    <property type="project" value="InterPro"/>
</dbReference>
<dbReference type="GO" id="GO:0048564">
    <property type="term" value="P:photosystem I assembly"/>
    <property type="evidence" value="ECO:0000318"/>
    <property type="project" value="GO_Central"/>
</dbReference>
<evidence type="ECO:0000256" key="12">
    <source>
        <dbReference type="ARBA" id="ARBA00046272"/>
    </source>
</evidence>
<proteinExistence type="inferred from homology"/>
<dbReference type="InterPro" id="IPR002683">
    <property type="entry name" value="PsbP_C"/>
</dbReference>
<keyword evidence="3" id="KW-0602">Photosynthesis</keyword>
<dbReference type="Gene3D" id="3.40.1000.10">
    <property type="entry name" value="Mog1/PsbP, alpha/beta/alpha sandwich"/>
    <property type="match status" value="1"/>
</dbReference>
<dbReference type="Proteomes" id="UP000006727">
    <property type="component" value="Chromosome 11"/>
</dbReference>
<evidence type="ECO:0000256" key="7">
    <source>
        <dbReference type="ARBA" id="ARBA00023276"/>
    </source>
</evidence>
<evidence type="ECO:0000256" key="3">
    <source>
        <dbReference type="ARBA" id="ARBA00022531"/>
    </source>
</evidence>
<dbReference type="GeneID" id="112288622"/>
<sequence length="270" mass="28008">MACAAAVSSSGLVVKSAVSLSSAKGGINGASVTVAAPCAAPVAVRSFAVRASRSEESETVSRRAALALVAGVIAAGAKVGSANAAYGESANVFGAPKKQTGFTPFIGNGFSLDVPSKWNPSKEKEFPGTVVRFEDNFDATNNLFVSVTPAKKGSISEYGPPEKFLDEVSFLFGKQAYEGKTASEGGFQNNAVATAAVLDAASVEVNGRPYYKLSVLTRTADGDEGGKHQLIAATVKDGNLYLFKAQAGDKRWFKGVKKFVEGAWNSFNVA</sequence>
<evidence type="ECO:0000256" key="9">
    <source>
        <dbReference type="ARBA" id="ARBA00031606"/>
    </source>
</evidence>
<evidence type="ECO:0000313" key="16">
    <source>
        <dbReference type="Proteomes" id="UP000006727"/>
    </source>
</evidence>
<dbReference type="PANTHER" id="PTHR31407:SF6">
    <property type="entry name" value="OXYGEN-EVOLVING ENHANCER PROTEIN 2-1, CHLOROPLASTIC"/>
    <property type="match status" value="1"/>
</dbReference>
<dbReference type="RefSeq" id="XP_024388771.1">
    <property type="nucleotide sequence ID" value="XM_024533003.2"/>
</dbReference>
<comment type="similarity">
    <text evidence="11">Belongs to the PsbP family.</text>
</comment>
<evidence type="ECO:0000256" key="8">
    <source>
        <dbReference type="ARBA" id="ARBA00029584"/>
    </source>
</evidence>
<evidence type="ECO:0000256" key="10">
    <source>
        <dbReference type="ARBA" id="ARBA00032148"/>
    </source>
</evidence>
<dbReference type="AlphaFoldDB" id="A0A2K1JUF3"/>
<evidence type="ECO:0000313" key="14">
    <source>
        <dbReference type="EMBL" id="PNR45162.1"/>
    </source>
</evidence>
<evidence type="ECO:0000256" key="2">
    <source>
        <dbReference type="ARBA" id="ARBA00022528"/>
    </source>
</evidence>
<evidence type="ECO:0000256" key="4">
    <source>
        <dbReference type="ARBA" id="ARBA00022640"/>
    </source>
</evidence>
<dbReference type="STRING" id="3218.A0A2K1JUF3"/>
<reference evidence="14 16" key="2">
    <citation type="journal article" date="2018" name="Plant J.">
        <title>The Physcomitrella patens chromosome-scale assembly reveals moss genome structure and evolution.</title>
        <authorList>
            <person name="Lang D."/>
            <person name="Ullrich K.K."/>
            <person name="Murat F."/>
            <person name="Fuchs J."/>
            <person name="Jenkins J."/>
            <person name="Haas F.B."/>
            <person name="Piednoel M."/>
            <person name="Gundlach H."/>
            <person name="Van Bel M."/>
            <person name="Meyberg R."/>
            <person name="Vives C."/>
            <person name="Morata J."/>
            <person name="Symeonidi A."/>
            <person name="Hiss M."/>
            <person name="Muchero W."/>
            <person name="Kamisugi Y."/>
            <person name="Saleh O."/>
            <person name="Blanc G."/>
            <person name="Decker E.L."/>
            <person name="van Gessel N."/>
            <person name="Grimwood J."/>
            <person name="Hayes R.D."/>
            <person name="Graham S.W."/>
            <person name="Gunter L.E."/>
            <person name="McDaniel S.F."/>
            <person name="Hoernstein S.N.W."/>
            <person name="Larsson A."/>
            <person name="Li F.W."/>
            <person name="Perroud P.F."/>
            <person name="Phillips J."/>
            <person name="Ranjan P."/>
            <person name="Rokshar D.S."/>
            <person name="Rothfels C.J."/>
            <person name="Schneider L."/>
            <person name="Shu S."/>
            <person name="Stevenson D.W."/>
            <person name="Thummler F."/>
            <person name="Tillich M."/>
            <person name="Villarreal Aguilar J.C."/>
            <person name="Widiez T."/>
            <person name="Wong G.K."/>
            <person name="Wymore A."/>
            <person name="Zhang Y."/>
            <person name="Zimmer A.D."/>
            <person name="Quatrano R.S."/>
            <person name="Mayer K.F.X."/>
            <person name="Goodstein D."/>
            <person name="Casacuberta J.M."/>
            <person name="Vandepoele K."/>
            <person name="Reski R."/>
            <person name="Cuming A.C."/>
            <person name="Tuskan G.A."/>
            <person name="Maumus F."/>
            <person name="Salse J."/>
            <person name="Schmutz J."/>
            <person name="Rensing S.A."/>
        </authorList>
    </citation>
    <scope>NUCLEOTIDE SEQUENCE [LARGE SCALE GENOMIC DNA]</scope>
    <source>
        <strain evidence="15 16">cv. Gransden 2004</strain>
    </source>
</reference>
<protein>
    <recommendedName>
        <fullName evidence="10">23 kDa subunit of oxygen evolving system of photosystem II</fullName>
    </recommendedName>
    <alternativeName>
        <fullName evidence="9">23 kDa thylakoid membrane protein</fullName>
    </alternativeName>
    <alternativeName>
        <fullName evidence="8">OEC 23 kDa subunit</fullName>
    </alternativeName>
</protein>
<dbReference type="PaxDb" id="3218-PP1S11_39V6.2"/>
<dbReference type="PANTHER" id="PTHR31407">
    <property type="match status" value="1"/>
</dbReference>
<accession>A0A2K1JUF3</accession>
<keyword evidence="2" id="KW-0150">Chloroplast</keyword>
<dbReference type="OrthoDB" id="507333at2759"/>
<dbReference type="GO" id="GO:0009654">
    <property type="term" value="C:photosystem II oxygen evolving complex"/>
    <property type="evidence" value="ECO:0007669"/>
    <property type="project" value="InterPro"/>
</dbReference>
<evidence type="ECO:0000256" key="6">
    <source>
        <dbReference type="ARBA" id="ARBA00023078"/>
    </source>
</evidence>
<evidence type="ECO:0000256" key="5">
    <source>
        <dbReference type="ARBA" id="ARBA00022946"/>
    </source>
</evidence>
<evidence type="ECO:0000313" key="15">
    <source>
        <dbReference type="EnsemblPlants" id="Pp3c11_12080V3.1"/>
    </source>
</evidence>
<organism evidence="14">
    <name type="scientific">Physcomitrium patens</name>
    <name type="common">Spreading-leaved earth moss</name>
    <name type="synonym">Physcomitrella patens</name>
    <dbReference type="NCBI Taxonomy" id="3218"/>
    <lineage>
        <taxon>Eukaryota</taxon>
        <taxon>Viridiplantae</taxon>
        <taxon>Streptophyta</taxon>
        <taxon>Embryophyta</taxon>
        <taxon>Bryophyta</taxon>
        <taxon>Bryophytina</taxon>
        <taxon>Bryopsida</taxon>
        <taxon>Funariidae</taxon>
        <taxon>Funariales</taxon>
        <taxon>Funariaceae</taxon>
        <taxon>Physcomitrium</taxon>
    </lineage>
</organism>
<evidence type="ECO:0000256" key="11">
    <source>
        <dbReference type="ARBA" id="ARBA00035638"/>
    </source>
</evidence>
<feature type="domain" description="PsbP C-terminal" evidence="13">
    <location>
        <begin position="101"/>
        <end position="269"/>
    </location>
</feature>
<dbReference type="InterPro" id="IPR016123">
    <property type="entry name" value="Mog1/PsbP_a/b/a-sand"/>
</dbReference>
<dbReference type="Pfam" id="PF01789">
    <property type="entry name" value="PsbP"/>
    <property type="match status" value="1"/>
</dbReference>
<reference evidence="14 16" key="1">
    <citation type="journal article" date="2008" name="Science">
        <title>The Physcomitrella genome reveals evolutionary insights into the conquest of land by plants.</title>
        <authorList>
            <person name="Rensing S."/>
            <person name="Lang D."/>
            <person name="Zimmer A."/>
            <person name="Terry A."/>
            <person name="Salamov A."/>
            <person name="Shapiro H."/>
            <person name="Nishiyama T."/>
            <person name="Perroud P.-F."/>
            <person name="Lindquist E."/>
            <person name="Kamisugi Y."/>
            <person name="Tanahashi T."/>
            <person name="Sakakibara K."/>
            <person name="Fujita T."/>
            <person name="Oishi K."/>
            <person name="Shin-I T."/>
            <person name="Kuroki Y."/>
            <person name="Toyoda A."/>
            <person name="Suzuki Y."/>
            <person name="Hashimoto A."/>
            <person name="Yamaguchi K."/>
            <person name="Sugano A."/>
            <person name="Kohara Y."/>
            <person name="Fujiyama A."/>
            <person name="Anterola A."/>
            <person name="Aoki S."/>
            <person name="Ashton N."/>
            <person name="Barbazuk W.B."/>
            <person name="Barker E."/>
            <person name="Bennetzen J."/>
            <person name="Bezanilla M."/>
            <person name="Blankenship R."/>
            <person name="Cho S.H."/>
            <person name="Dutcher S."/>
            <person name="Estelle M."/>
            <person name="Fawcett J.A."/>
            <person name="Gundlach H."/>
            <person name="Hanada K."/>
            <person name="Heyl A."/>
            <person name="Hicks K.A."/>
            <person name="Hugh J."/>
            <person name="Lohr M."/>
            <person name="Mayer K."/>
            <person name="Melkozernov A."/>
            <person name="Murata T."/>
            <person name="Nelson D."/>
            <person name="Pils B."/>
            <person name="Prigge M."/>
            <person name="Reiss B."/>
            <person name="Renner T."/>
            <person name="Rombauts S."/>
            <person name="Rushton P."/>
            <person name="Sanderfoot A."/>
            <person name="Schween G."/>
            <person name="Shiu S.-H."/>
            <person name="Stueber K."/>
            <person name="Theodoulou F.L."/>
            <person name="Tu H."/>
            <person name="Van de Peer Y."/>
            <person name="Verrier P.J."/>
            <person name="Waters E."/>
            <person name="Wood A."/>
            <person name="Yang L."/>
            <person name="Cove D."/>
            <person name="Cuming A."/>
            <person name="Hasebe M."/>
            <person name="Lucas S."/>
            <person name="Mishler D.B."/>
            <person name="Reski R."/>
            <person name="Grigoriev I."/>
            <person name="Quatrano R.S."/>
            <person name="Boore J.L."/>
        </authorList>
    </citation>
    <scope>NUCLEOTIDE SEQUENCE [LARGE SCALE GENOMIC DNA]</scope>
    <source>
        <strain evidence="15 16">cv. Gransden 2004</strain>
    </source>
</reference>
<reference evidence="15" key="3">
    <citation type="submission" date="2020-12" db="UniProtKB">
        <authorList>
            <consortium name="EnsemblPlants"/>
        </authorList>
    </citation>
    <scope>IDENTIFICATION</scope>
</reference>
<keyword evidence="4" id="KW-0934">Plastid</keyword>
<keyword evidence="5" id="KW-0809">Transit peptide</keyword>
<dbReference type="GO" id="GO:0009535">
    <property type="term" value="C:chloroplast thylakoid membrane"/>
    <property type="evidence" value="ECO:0000318"/>
    <property type="project" value="GO_Central"/>
</dbReference>
<dbReference type="Gramene" id="Pp3c11_12080V3.1">
    <property type="protein sequence ID" value="Pp3c11_12080V3.1"/>
    <property type="gene ID" value="Pp3c11_12080"/>
</dbReference>
<dbReference type="EMBL" id="ABEU02000011">
    <property type="protein sequence ID" value="PNR45162.1"/>
    <property type="molecule type" value="Genomic_DNA"/>
</dbReference>
<keyword evidence="16" id="KW-1185">Reference proteome</keyword>
<name>A0A2K1JUF3_PHYPA</name>
<evidence type="ECO:0000259" key="13">
    <source>
        <dbReference type="Pfam" id="PF01789"/>
    </source>
</evidence>
<dbReference type="GO" id="GO:0019898">
    <property type="term" value="C:extrinsic component of membrane"/>
    <property type="evidence" value="ECO:0007669"/>
    <property type="project" value="InterPro"/>
</dbReference>
<dbReference type="SUPFAM" id="SSF55724">
    <property type="entry name" value="Mog1p/PsbP-like"/>
    <property type="match status" value="1"/>
</dbReference>
<evidence type="ECO:0000256" key="1">
    <source>
        <dbReference type="ARBA" id="ARBA00002851"/>
    </source>
</evidence>